<dbReference type="Proteomes" id="UP000541810">
    <property type="component" value="Unassembled WGS sequence"/>
</dbReference>
<dbReference type="GO" id="GO:0000272">
    <property type="term" value="P:polysaccharide catabolic process"/>
    <property type="evidence" value="ECO:0007669"/>
    <property type="project" value="InterPro"/>
</dbReference>
<dbReference type="SUPFAM" id="SSF63446">
    <property type="entry name" value="Type I dockerin domain"/>
    <property type="match status" value="1"/>
</dbReference>
<sequence>MKLKKLRLFSLPVMMCLAGALHAPAEAQLRIVTYNTLDKPVSLSDDSQFQTIFGAIATEPVNGIVRPVDVLALQEQTLSGSVNTATDIANLLNALHNTTSYSAITTGNGVDRLAIVYNSSTVDLLGSTSIGVGIRPGVRGHFRPVGYTDAGSDFYVYSAHLKAGSSSSDFTTRASEVNNLRNNADALGADANVIFAGDFNLQSSFDDAYQNFFASGNAQAVDPSGLSFWGSSTPELMTQSTRTTTLSDGGVPGGLDDRFDFQLVSEEVANGSGFAIITPESTGSAATSYRAFGNDGTSYNQAINATTTGRSQPASVLNALHDFSDHLPVVADYQLPALLDLDVSITATDVFAGTGVAVLANVDNVAPVATDNAADSLSYSMTATGDVSSNTVFTGDLSVSDTPNSHAWLVDTSAAGQKDSTVSYTSASDGVADRDIDVTVNVFDHATASFASDSVTKSLEIDFGTVELGFSEGQTEDLVTLFNLESTVDFTSALAIDSDWMAVSGDTSTLGFLGTFPVEGDLDAGESRFQVVTLDTTTAGTFSATYELEVGDALEAAGALTETLTLTLLAEVVSSLLAGDYNGNGVVDAADYTVWQDSFGSTVDLAADGNGNGVVDAADYTVWQDNFGSTSGGGSSVVIPEPGTVTLVGLGLLGLSRRGRRAG</sequence>
<dbReference type="InterPro" id="IPR036691">
    <property type="entry name" value="Endo/exonu/phosph_ase_sf"/>
</dbReference>
<keyword evidence="4" id="KW-0269">Exonuclease</keyword>
<feature type="domain" description="Ice-binding protein C-terminal" evidence="3">
    <location>
        <begin position="639"/>
        <end position="661"/>
    </location>
</feature>
<dbReference type="Gene3D" id="1.10.1330.10">
    <property type="entry name" value="Dockerin domain"/>
    <property type="match status" value="1"/>
</dbReference>
<feature type="signal peptide" evidence="1">
    <location>
        <begin position="1"/>
        <end position="25"/>
    </location>
</feature>
<dbReference type="InterPro" id="IPR013424">
    <property type="entry name" value="Ice-binding_C"/>
</dbReference>
<organism evidence="4 5">
    <name type="scientific">Algisphaera agarilytica</name>
    <dbReference type="NCBI Taxonomy" id="1385975"/>
    <lineage>
        <taxon>Bacteria</taxon>
        <taxon>Pseudomonadati</taxon>
        <taxon>Planctomycetota</taxon>
        <taxon>Phycisphaerae</taxon>
        <taxon>Phycisphaerales</taxon>
        <taxon>Phycisphaeraceae</taxon>
        <taxon>Algisphaera</taxon>
    </lineage>
</organism>
<keyword evidence="4" id="KW-0540">Nuclease</keyword>
<protein>
    <submittedName>
        <fullName evidence="4">Endonuclease/exonuclease/phosphatase family metal-dependent hydrolase</fullName>
    </submittedName>
</protein>
<evidence type="ECO:0000313" key="5">
    <source>
        <dbReference type="Proteomes" id="UP000541810"/>
    </source>
</evidence>
<comment type="caution">
    <text evidence="4">The sequence shown here is derived from an EMBL/GenBank/DDBJ whole genome shotgun (WGS) entry which is preliminary data.</text>
</comment>
<evidence type="ECO:0000259" key="3">
    <source>
        <dbReference type="Pfam" id="PF07589"/>
    </source>
</evidence>
<feature type="chain" id="PRO_5030719036" evidence="1">
    <location>
        <begin position="26"/>
        <end position="663"/>
    </location>
</feature>
<dbReference type="EMBL" id="JACHGY010000001">
    <property type="protein sequence ID" value="MBB6429688.1"/>
    <property type="molecule type" value="Genomic_DNA"/>
</dbReference>
<dbReference type="AlphaFoldDB" id="A0A7X0H5U7"/>
<dbReference type="Gene3D" id="3.60.10.10">
    <property type="entry name" value="Endonuclease/exonuclease/phosphatase"/>
    <property type="match status" value="1"/>
</dbReference>
<feature type="domain" description="Endonuclease/exonuclease/phosphatase" evidence="2">
    <location>
        <begin position="67"/>
        <end position="326"/>
    </location>
</feature>
<dbReference type="RefSeq" id="WP_184677255.1">
    <property type="nucleotide sequence ID" value="NZ_JACHGY010000001.1"/>
</dbReference>
<evidence type="ECO:0000259" key="2">
    <source>
        <dbReference type="Pfam" id="PF03372"/>
    </source>
</evidence>
<name>A0A7X0H5U7_9BACT</name>
<gene>
    <name evidence="4" type="ORF">HNQ40_001494</name>
</gene>
<proteinExistence type="predicted"/>
<dbReference type="GO" id="GO:0004519">
    <property type="term" value="F:endonuclease activity"/>
    <property type="evidence" value="ECO:0007669"/>
    <property type="project" value="UniProtKB-KW"/>
</dbReference>
<dbReference type="InterPro" id="IPR036439">
    <property type="entry name" value="Dockerin_dom_sf"/>
</dbReference>
<keyword evidence="4" id="KW-0378">Hydrolase</keyword>
<dbReference type="PROSITE" id="PS00018">
    <property type="entry name" value="EF_HAND_1"/>
    <property type="match status" value="2"/>
</dbReference>
<accession>A0A7X0H5U7</accession>
<dbReference type="GO" id="GO:0004527">
    <property type="term" value="F:exonuclease activity"/>
    <property type="evidence" value="ECO:0007669"/>
    <property type="project" value="UniProtKB-KW"/>
</dbReference>
<dbReference type="SUPFAM" id="SSF56219">
    <property type="entry name" value="DNase I-like"/>
    <property type="match status" value="1"/>
</dbReference>
<evidence type="ECO:0000256" key="1">
    <source>
        <dbReference type="SAM" id="SignalP"/>
    </source>
</evidence>
<dbReference type="Pfam" id="PF07589">
    <property type="entry name" value="PEP-CTERM"/>
    <property type="match status" value="1"/>
</dbReference>
<keyword evidence="4" id="KW-0255">Endonuclease</keyword>
<evidence type="ECO:0000313" key="4">
    <source>
        <dbReference type="EMBL" id="MBB6429688.1"/>
    </source>
</evidence>
<keyword evidence="1" id="KW-0732">Signal</keyword>
<reference evidence="4 5" key="1">
    <citation type="submission" date="2020-08" db="EMBL/GenBank/DDBJ databases">
        <title>Genomic Encyclopedia of Type Strains, Phase IV (KMG-IV): sequencing the most valuable type-strain genomes for metagenomic binning, comparative biology and taxonomic classification.</title>
        <authorList>
            <person name="Goeker M."/>
        </authorList>
    </citation>
    <scope>NUCLEOTIDE SEQUENCE [LARGE SCALE GENOMIC DNA]</scope>
    <source>
        <strain evidence="4 5">DSM 103725</strain>
    </source>
</reference>
<keyword evidence="5" id="KW-1185">Reference proteome</keyword>
<dbReference type="InterPro" id="IPR005135">
    <property type="entry name" value="Endo/exonuclease/phosphatase"/>
</dbReference>
<dbReference type="InterPro" id="IPR018247">
    <property type="entry name" value="EF_Hand_1_Ca_BS"/>
</dbReference>
<dbReference type="Pfam" id="PF03372">
    <property type="entry name" value="Exo_endo_phos"/>
    <property type="match status" value="1"/>
</dbReference>